<evidence type="ECO:0000256" key="3">
    <source>
        <dbReference type="ARBA" id="ARBA00023242"/>
    </source>
</evidence>
<feature type="compositionally biased region" description="Gly residues" evidence="5">
    <location>
        <begin position="689"/>
        <end position="698"/>
    </location>
</feature>
<feature type="compositionally biased region" description="Basic residues" evidence="5">
    <location>
        <begin position="678"/>
        <end position="688"/>
    </location>
</feature>
<proteinExistence type="inferred from homology"/>
<comment type="subcellular location">
    <subcellularLocation>
        <location evidence="4">Nucleus</location>
        <location evidence="4">Nucleolus</location>
    </subcellularLocation>
    <subcellularLocation>
        <location evidence="4">Nucleus</location>
        <location evidence="4">Nucleoplasm</location>
    </subcellularLocation>
</comment>
<dbReference type="AlphaFoldDB" id="A0A1A8VX56"/>
<dbReference type="Proteomes" id="UP000219813">
    <property type="component" value="Chromosome 9"/>
</dbReference>
<name>A0A1A8VX56_PLAMA</name>
<evidence type="ECO:0000259" key="6">
    <source>
        <dbReference type="PROSITE" id="PS50172"/>
    </source>
</evidence>
<dbReference type="InterPro" id="IPR010613">
    <property type="entry name" value="PES"/>
</dbReference>
<organism evidence="7 9">
    <name type="scientific">Plasmodium malariae</name>
    <dbReference type="NCBI Taxonomy" id="5858"/>
    <lineage>
        <taxon>Eukaryota</taxon>
        <taxon>Sar</taxon>
        <taxon>Alveolata</taxon>
        <taxon>Apicomplexa</taxon>
        <taxon>Aconoidasida</taxon>
        <taxon>Haemosporida</taxon>
        <taxon>Plasmodiidae</taxon>
        <taxon>Plasmodium</taxon>
        <taxon>Plasmodium (Plasmodium)</taxon>
    </lineage>
</organism>
<evidence type="ECO:0000256" key="1">
    <source>
        <dbReference type="ARBA" id="ARBA00022517"/>
    </source>
</evidence>
<accession>A0A1A8VX56</accession>
<protein>
    <recommendedName>
        <fullName evidence="4">Pescadillo homolog</fullName>
    </recommendedName>
</protein>
<gene>
    <name evidence="8" type="primary">PES</name>
    <name evidence="7" type="ORF">PMALA_011850</name>
    <name evidence="8" type="ORF">PMUG01_09017300</name>
</gene>
<evidence type="ECO:0000256" key="2">
    <source>
        <dbReference type="ARBA" id="ARBA00022552"/>
    </source>
</evidence>
<evidence type="ECO:0000313" key="9">
    <source>
        <dbReference type="Proteomes" id="UP000078597"/>
    </source>
</evidence>
<dbReference type="Gene3D" id="3.40.50.10190">
    <property type="entry name" value="BRCT domain"/>
    <property type="match status" value="1"/>
</dbReference>
<dbReference type="Proteomes" id="UP000078597">
    <property type="component" value="Unassembled WGS sequence"/>
</dbReference>
<feature type="domain" description="BRCT" evidence="6">
    <location>
        <begin position="429"/>
        <end position="523"/>
    </location>
</feature>
<evidence type="ECO:0000313" key="8">
    <source>
        <dbReference type="EMBL" id="SCN12605.1"/>
    </source>
</evidence>
<dbReference type="GO" id="GO:0000466">
    <property type="term" value="P:maturation of 5.8S rRNA from tricistronic rRNA transcript (SSU-rRNA, 5.8S rRNA, LSU-rRNA)"/>
    <property type="evidence" value="ECO:0007669"/>
    <property type="project" value="UniProtKB-UniRule"/>
</dbReference>
<dbReference type="GO" id="GO:0043021">
    <property type="term" value="F:ribonucleoprotein complex binding"/>
    <property type="evidence" value="ECO:0007669"/>
    <property type="project" value="UniProtKB-UniRule"/>
</dbReference>
<feature type="compositionally biased region" description="Basic residues" evidence="5">
    <location>
        <begin position="321"/>
        <end position="343"/>
    </location>
</feature>
<dbReference type="OMA" id="QKVTWIV"/>
<comment type="similarity">
    <text evidence="4">Belongs to the pescadillo family.</text>
</comment>
<reference evidence="8 10" key="3">
    <citation type="submission" date="2016-06" db="EMBL/GenBank/DDBJ databases">
        <authorList>
            <consortium name="Pathogen Informatics"/>
        </authorList>
    </citation>
    <scope>NUCLEOTIDE SEQUENCE [LARGE SCALE GENOMIC DNA]</scope>
</reference>
<dbReference type="PANTHER" id="PTHR12221:SF6">
    <property type="entry name" value="PESCADILLO HOMOLOG"/>
    <property type="match status" value="1"/>
</dbReference>
<dbReference type="EMBL" id="LT594630">
    <property type="protein sequence ID" value="SCN12605.1"/>
    <property type="molecule type" value="Genomic_DNA"/>
</dbReference>
<dbReference type="GO" id="GO:0000463">
    <property type="term" value="P:maturation of LSU-rRNA from tricistronic rRNA transcript (SSU-rRNA, 5.8S rRNA, LSU-rRNA)"/>
    <property type="evidence" value="ECO:0007669"/>
    <property type="project" value="UniProtKB-UniRule"/>
</dbReference>
<dbReference type="EMBL" id="FLQW01000653">
    <property type="protein sequence ID" value="SBS85167.1"/>
    <property type="molecule type" value="Genomic_DNA"/>
</dbReference>
<dbReference type="InterPro" id="IPR036420">
    <property type="entry name" value="BRCT_dom_sf"/>
</dbReference>
<dbReference type="GeneID" id="39868701"/>
<dbReference type="GO" id="GO:0003723">
    <property type="term" value="F:RNA binding"/>
    <property type="evidence" value="ECO:0007669"/>
    <property type="project" value="TreeGrafter"/>
</dbReference>
<dbReference type="GO" id="GO:0030687">
    <property type="term" value="C:preribosome, large subunit precursor"/>
    <property type="evidence" value="ECO:0007669"/>
    <property type="project" value="UniProtKB-UniRule"/>
</dbReference>
<reference evidence="7" key="2">
    <citation type="submission" date="2016-05" db="EMBL/GenBank/DDBJ databases">
        <authorList>
            <person name="Lavstsen T."/>
            <person name="Jespersen J.S."/>
        </authorList>
    </citation>
    <scope>NUCLEOTIDE SEQUENCE [LARGE SCALE GENOMIC DNA]</scope>
</reference>
<keyword evidence="3 4" id="KW-0539">Nucleus</keyword>
<dbReference type="SUPFAM" id="SSF52113">
    <property type="entry name" value="BRCT domain"/>
    <property type="match status" value="1"/>
</dbReference>
<dbReference type="HAMAP" id="MF_03028">
    <property type="entry name" value="Pescadillo"/>
    <property type="match status" value="1"/>
</dbReference>
<dbReference type="InterPro" id="IPR001357">
    <property type="entry name" value="BRCT_dom"/>
</dbReference>
<reference evidence="9" key="1">
    <citation type="submission" date="2016-05" db="EMBL/GenBank/DDBJ databases">
        <authorList>
            <person name="Naeem Raeece"/>
        </authorList>
    </citation>
    <scope>NUCLEOTIDE SEQUENCE [LARGE SCALE GENOMIC DNA]</scope>
</reference>
<keyword evidence="10" id="KW-1185">Reference proteome</keyword>
<dbReference type="VEuPathDB" id="PlasmoDB:PmUG01_09017300"/>
<evidence type="ECO:0000313" key="10">
    <source>
        <dbReference type="Proteomes" id="UP000219813"/>
    </source>
</evidence>
<sequence length="698" mass="81788">MHIHKLRKKIKKKKDRKYLTKNYILKKLFLNEEQFRKLCIFKGIYPKDFKDIPLKYRRRFYRNKVYYTRNDFQKLSHEKIIADFRKIKIYLKKYKNYKTQLQDKEKCKKIIKNFPRYKLDHIIKERFPICSYAIEQLDDALNCIIAYSLLPSNEHLGIKNNLIISCTELKNHFHYYIYKTNKVKKAFISVKGYYIQAEILQKKITWLIPYIFTPYFDNSINFNIISNFTEYYVSLVKFVLFKLYKVDNIQYPPKEIELSKNEKLNHLAYDHLFSAYGNTAPLGDPYKGTAVNETEAKEMADSKVGAEDSIACTIARDKQISKHGKVKNGKENKIKKKKKKKKKDDKIDLAEATSSSSNLFTQNGDNDITKNFGLSQNCEDITGRGNGGADIDTTVEDVTHAQPKAECNKEYNVKLNHAIKHNANDEEDGLEELFRNHIFYIHSDMPLDVLSIIILSCGGMICWNNIFSPLKYESENITHEILELHNSKKIDEYNKLGRFLIQPQYIFDCLNKKKILPCSDYFVNKTLPVHLSPFIEDDNFKNLVKTEEYAINKILTQNEENNKEEQERILGKVDSANNNTDDEELLKSDDEITNITLQRCRTAALNSQFELENEDNNNNNDKMKITEDVDLSSINDSTKKEEIQRHKIALSKKKRKLYALIEREERKQKLTIENFMKRAKKKKNKRAKGCGGKGGLQK</sequence>
<dbReference type="PANTHER" id="PTHR12221">
    <property type="entry name" value="PESCADILLO - RELATED"/>
    <property type="match status" value="1"/>
</dbReference>
<dbReference type="Pfam" id="PF06732">
    <property type="entry name" value="Pescadillo_N"/>
    <property type="match status" value="1"/>
</dbReference>
<dbReference type="GO" id="GO:0070545">
    <property type="term" value="C:PeBoW complex"/>
    <property type="evidence" value="ECO:0007669"/>
    <property type="project" value="TreeGrafter"/>
</dbReference>
<evidence type="ECO:0000313" key="7">
    <source>
        <dbReference type="EMBL" id="SBS85167.1"/>
    </source>
</evidence>
<comment type="function">
    <text evidence="4">Required for maturation of ribosomal RNAs and formation of the large ribosomal subunit.</text>
</comment>
<feature type="region of interest" description="Disordered" evidence="5">
    <location>
        <begin position="321"/>
        <end position="348"/>
    </location>
</feature>
<dbReference type="KEGG" id="pmal:PMUG01_09017300"/>
<dbReference type="PROSITE" id="PS50172">
    <property type="entry name" value="BRCT"/>
    <property type="match status" value="1"/>
</dbReference>
<keyword evidence="1 4" id="KW-0690">Ribosome biogenesis</keyword>
<evidence type="ECO:0000256" key="5">
    <source>
        <dbReference type="SAM" id="MobiDB-lite"/>
    </source>
</evidence>
<dbReference type="OrthoDB" id="10264910at2759"/>
<feature type="region of interest" description="Disordered" evidence="5">
    <location>
        <begin position="678"/>
        <end position="698"/>
    </location>
</feature>
<dbReference type="Pfam" id="PF16589">
    <property type="entry name" value="BRCT_2"/>
    <property type="match status" value="1"/>
</dbReference>
<evidence type="ECO:0000256" key="4">
    <source>
        <dbReference type="HAMAP-Rule" id="MF_03028"/>
    </source>
</evidence>
<dbReference type="GO" id="GO:0005654">
    <property type="term" value="C:nucleoplasm"/>
    <property type="evidence" value="ECO:0007669"/>
    <property type="project" value="UniProtKB-SubCell"/>
</dbReference>
<keyword evidence="2 4" id="KW-0698">rRNA processing</keyword>
<dbReference type="RefSeq" id="XP_028861502.1">
    <property type="nucleotide sequence ID" value="XM_029004854.1"/>
</dbReference>